<sequence length="168" mass="19239">MVVGNYCSYKQLPFLLTFFVSISETNCPRYVPIASGHLLTLTPVTSVLEYLTNSIPVEQRLHFDAVYACVFALKLRPFLPSTREKVLRDTFVPACSAFWKSSWKIFQTGEEPLERNEQHTTLSLVRHFGATSDDDNDNLHIEEEEEASARIQHLLRRPACQYSNGLTR</sequence>
<dbReference type="OrthoDB" id="5913730at2759"/>
<organism evidence="1 2">
    <name type="scientific">Trichinella nelsoni</name>
    <dbReference type="NCBI Taxonomy" id="6336"/>
    <lineage>
        <taxon>Eukaryota</taxon>
        <taxon>Metazoa</taxon>
        <taxon>Ecdysozoa</taxon>
        <taxon>Nematoda</taxon>
        <taxon>Enoplea</taxon>
        <taxon>Dorylaimia</taxon>
        <taxon>Trichinellida</taxon>
        <taxon>Trichinellidae</taxon>
        <taxon>Trichinella</taxon>
    </lineage>
</organism>
<keyword evidence="2" id="KW-1185">Reference proteome</keyword>
<evidence type="ECO:0000313" key="2">
    <source>
        <dbReference type="Proteomes" id="UP000054630"/>
    </source>
</evidence>
<dbReference type="Proteomes" id="UP000054630">
    <property type="component" value="Unassembled WGS sequence"/>
</dbReference>
<protein>
    <submittedName>
        <fullName evidence="1">Uncharacterized protein</fullName>
    </submittedName>
</protein>
<evidence type="ECO:0000313" key="1">
    <source>
        <dbReference type="EMBL" id="KRX26352.1"/>
    </source>
</evidence>
<gene>
    <name evidence="1" type="ORF">T07_8814</name>
</gene>
<accession>A0A0V0SHM1</accession>
<comment type="caution">
    <text evidence="1">The sequence shown here is derived from an EMBL/GenBank/DDBJ whole genome shotgun (WGS) entry which is preliminary data.</text>
</comment>
<dbReference type="EMBL" id="JYDL01000008">
    <property type="protein sequence ID" value="KRX26352.1"/>
    <property type="molecule type" value="Genomic_DNA"/>
</dbReference>
<dbReference type="AlphaFoldDB" id="A0A0V0SHM1"/>
<proteinExistence type="predicted"/>
<name>A0A0V0SHM1_9BILA</name>
<reference evidence="1 2" key="1">
    <citation type="submission" date="2015-01" db="EMBL/GenBank/DDBJ databases">
        <title>Evolution of Trichinella species and genotypes.</title>
        <authorList>
            <person name="Korhonen P.K."/>
            <person name="Edoardo P."/>
            <person name="Giuseppe L.R."/>
            <person name="Gasser R.B."/>
        </authorList>
    </citation>
    <scope>NUCLEOTIDE SEQUENCE [LARGE SCALE GENOMIC DNA]</scope>
    <source>
        <strain evidence="1">ISS37</strain>
    </source>
</reference>